<dbReference type="Proteomes" id="UP000887578">
    <property type="component" value="Unplaced"/>
</dbReference>
<accession>A0A914R4R1</accession>
<evidence type="ECO:0000313" key="2">
    <source>
        <dbReference type="WBParaSite" id="PDA_v2.g9608.t1"/>
    </source>
</evidence>
<protein>
    <submittedName>
        <fullName evidence="2">Uncharacterized protein</fullName>
    </submittedName>
</protein>
<dbReference type="SUPFAM" id="SSF48371">
    <property type="entry name" value="ARM repeat"/>
    <property type="match status" value="1"/>
</dbReference>
<sequence>MSTNASKNSFLAHIASVAQNEIIVARIKIVEEANKCLGKSYSIEEVVDSGFIPFLIECIKMPDKYLQERSTAVLQRIADENFKYCQIMVDDGIVPVLIEMLNYKSNADEQDMFYILLVTLLDRQIFDECIKLGLHEKLCRICEKTTFSWPLAELIGICYPNQELLYCVKRYIFSLKEFSSFNNDGMLEGISHILDYLC</sequence>
<dbReference type="AlphaFoldDB" id="A0A914R4R1"/>
<organism evidence="1 2">
    <name type="scientific">Panagrolaimus davidi</name>
    <dbReference type="NCBI Taxonomy" id="227884"/>
    <lineage>
        <taxon>Eukaryota</taxon>
        <taxon>Metazoa</taxon>
        <taxon>Ecdysozoa</taxon>
        <taxon>Nematoda</taxon>
        <taxon>Chromadorea</taxon>
        <taxon>Rhabditida</taxon>
        <taxon>Tylenchina</taxon>
        <taxon>Panagrolaimomorpha</taxon>
        <taxon>Panagrolaimoidea</taxon>
        <taxon>Panagrolaimidae</taxon>
        <taxon>Panagrolaimus</taxon>
    </lineage>
</organism>
<keyword evidence="1" id="KW-1185">Reference proteome</keyword>
<proteinExistence type="predicted"/>
<dbReference type="InterPro" id="IPR011989">
    <property type="entry name" value="ARM-like"/>
</dbReference>
<name>A0A914R4R1_9BILA</name>
<dbReference type="Gene3D" id="1.25.10.10">
    <property type="entry name" value="Leucine-rich Repeat Variant"/>
    <property type="match status" value="1"/>
</dbReference>
<dbReference type="WBParaSite" id="PDA_v2.g9608.t1">
    <property type="protein sequence ID" value="PDA_v2.g9608.t1"/>
    <property type="gene ID" value="PDA_v2.g9608"/>
</dbReference>
<evidence type="ECO:0000313" key="1">
    <source>
        <dbReference type="Proteomes" id="UP000887578"/>
    </source>
</evidence>
<reference evidence="2" key="1">
    <citation type="submission" date="2022-11" db="UniProtKB">
        <authorList>
            <consortium name="WormBaseParasite"/>
        </authorList>
    </citation>
    <scope>IDENTIFICATION</scope>
</reference>
<dbReference type="InterPro" id="IPR016024">
    <property type="entry name" value="ARM-type_fold"/>
</dbReference>